<reference evidence="1 2" key="1">
    <citation type="journal article" date="2017" name="PLoS Biol.">
        <title>The sea cucumber genome provides insights into morphological evolution and visceral regeneration.</title>
        <authorList>
            <person name="Zhang X."/>
            <person name="Sun L."/>
            <person name="Yuan J."/>
            <person name="Sun Y."/>
            <person name="Gao Y."/>
            <person name="Zhang L."/>
            <person name="Li S."/>
            <person name="Dai H."/>
            <person name="Hamel J.F."/>
            <person name="Liu C."/>
            <person name="Yu Y."/>
            <person name="Liu S."/>
            <person name="Lin W."/>
            <person name="Guo K."/>
            <person name="Jin S."/>
            <person name="Xu P."/>
            <person name="Storey K.B."/>
            <person name="Huan P."/>
            <person name="Zhang T."/>
            <person name="Zhou Y."/>
            <person name="Zhang J."/>
            <person name="Lin C."/>
            <person name="Li X."/>
            <person name="Xing L."/>
            <person name="Huo D."/>
            <person name="Sun M."/>
            <person name="Wang L."/>
            <person name="Mercier A."/>
            <person name="Li F."/>
            <person name="Yang H."/>
            <person name="Xiang J."/>
        </authorList>
    </citation>
    <scope>NUCLEOTIDE SEQUENCE [LARGE SCALE GENOMIC DNA]</scope>
    <source>
        <strain evidence="1">Shaxun</strain>
        <tissue evidence="1">Muscle</tissue>
    </source>
</reference>
<accession>A0A2G8LNE4</accession>
<name>A0A2G8LNE4_STIJA</name>
<gene>
    <name evidence="1" type="ORF">BSL78_01241</name>
</gene>
<dbReference type="Proteomes" id="UP000230750">
    <property type="component" value="Unassembled WGS sequence"/>
</dbReference>
<dbReference type="Pfam" id="PF15054">
    <property type="entry name" value="DUF4535"/>
    <property type="match status" value="1"/>
</dbReference>
<proteinExistence type="predicted"/>
<organism evidence="1 2">
    <name type="scientific">Stichopus japonicus</name>
    <name type="common">Sea cucumber</name>
    <dbReference type="NCBI Taxonomy" id="307972"/>
    <lineage>
        <taxon>Eukaryota</taxon>
        <taxon>Metazoa</taxon>
        <taxon>Echinodermata</taxon>
        <taxon>Eleutherozoa</taxon>
        <taxon>Echinozoa</taxon>
        <taxon>Holothuroidea</taxon>
        <taxon>Aspidochirotacea</taxon>
        <taxon>Aspidochirotida</taxon>
        <taxon>Stichopodidae</taxon>
        <taxon>Apostichopus</taxon>
    </lineage>
</organism>
<protein>
    <submittedName>
        <fullName evidence="1">Uncharacterized protein</fullName>
    </submittedName>
</protein>
<dbReference type="InterPro" id="IPR027854">
    <property type="entry name" value="STMP1"/>
</dbReference>
<evidence type="ECO:0000313" key="2">
    <source>
        <dbReference type="Proteomes" id="UP000230750"/>
    </source>
</evidence>
<dbReference type="AlphaFoldDB" id="A0A2G8LNE4"/>
<dbReference type="EMBL" id="MRZV01000024">
    <property type="protein sequence ID" value="PIK61786.1"/>
    <property type="molecule type" value="Genomic_DNA"/>
</dbReference>
<evidence type="ECO:0000313" key="1">
    <source>
        <dbReference type="EMBL" id="PIK61786.1"/>
    </source>
</evidence>
<sequence length="75" mass="8578">MHVIQTWGSWETAFLPAILKSMQKLCLRTSKVGFVTGTGFGVFVAQKYDIPDVKIFLESFRETAKKYEKKDDKTS</sequence>
<comment type="caution">
    <text evidence="1">The sequence shown here is derived from an EMBL/GenBank/DDBJ whole genome shotgun (WGS) entry which is preliminary data.</text>
</comment>
<keyword evidence="2" id="KW-1185">Reference proteome</keyword>